<dbReference type="SUPFAM" id="SSF141729">
    <property type="entry name" value="FimD N-terminal domain-like"/>
    <property type="match status" value="1"/>
</dbReference>
<dbReference type="GO" id="GO:0009279">
    <property type="term" value="C:cell outer membrane"/>
    <property type="evidence" value="ECO:0007669"/>
    <property type="project" value="UniProtKB-SubCell"/>
</dbReference>
<gene>
    <name evidence="13" type="primary">fimD_1</name>
    <name evidence="13" type="ORF">ERS008472_00055</name>
</gene>
<keyword evidence="9" id="KW-0998">Cell outer membrane</keyword>
<dbReference type="FunFam" id="2.60.40.3110:FF:000001">
    <property type="entry name" value="Putative fimbrial outer membrane usher"/>
    <property type="match status" value="1"/>
</dbReference>
<evidence type="ECO:0000256" key="6">
    <source>
        <dbReference type="ARBA" id="ARBA00022692"/>
    </source>
</evidence>
<dbReference type="Gene3D" id="2.60.40.2070">
    <property type="match status" value="1"/>
</dbReference>
<evidence type="ECO:0000256" key="10">
    <source>
        <dbReference type="SAM" id="SignalP"/>
    </source>
</evidence>
<dbReference type="InterPro" id="IPR043142">
    <property type="entry name" value="PapC-like_C_sf"/>
</dbReference>
<evidence type="ECO:0000313" key="14">
    <source>
        <dbReference type="Proteomes" id="UP000041882"/>
    </source>
</evidence>
<dbReference type="Pfam" id="PF00577">
    <property type="entry name" value="Usher"/>
    <property type="match status" value="1"/>
</dbReference>
<dbReference type="InterPro" id="IPR025949">
    <property type="entry name" value="PapC-like_C"/>
</dbReference>
<evidence type="ECO:0000256" key="7">
    <source>
        <dbReference type="ARBA" id="ARBA00022729"/>
    </source>
</evidence>
<feature type="domain" description="PapC N-terminal" evidence="12">
    <location>
        <begin position="26"/>
        <end position="173"/>
    </location>
</feature>
<evidence type="ECO:0000256" key="5">
    <source>
        <dbReference type="ARBA" id="ARBA00022558"/>
    </source>
</evidence>
<evidence type="ECO:0000256" key="8">
    <source>
        <dbReference type="ARBA" id="ARBA00023136"/>
    </source>
</evidence>
<comment type="similarity">
    <text evidence="2">Belongs to the fimbrial export usher family.</text>
</comment>
<keyword evidence="14" id="KW-1185">Reference proteome</keyword>
<name>A0A0T9NB18_9GAMM</name>
<dbReference type="RefSeq" id="WP_050112090.1">
    <property type="nucleotide sequence ID" value="NZ_CQAW01000001.1"/>
</dbReference>
<evidence type="ECO:0000256" key="2">
    <source>
        <dbReference type="ARBA" id="ARBA00008064"/>
    </source>
</evidence>
<evidence type="ECO:0000313" key="13">
    <source>
        <dbReference type="EMBL" id="CNG95512.1"/>
    </source>
</evidence>
<sequence>MKIKINCVLLSHFLLGGVVHAQNDIHFNPAFLNGENDSVADLSWINDGGELPSGVYNVSINVNESYVFTTDVKFNIKQKGNNSALEPCLTLEQIKLMLIDVTQAKGDFYLSDDQCYSLEDYFPDTKISFEQNKLSLYFNLPQRYMLNVARGYINPKSWEYGINSGWLNYAVNGARNEYRHENRGIDNQMFIGLNSGMNFGPWRFRDYSTWTKNTDDSLTHVQTWVQRDLSPLQSQLYLGETNTSAQIFNSVGLRGVAMNTDDNMLPASLRGYAPEVRGIARSNATVTVRQNGNIIYQTSVSPGEFILNDLYPTASGGDLSVTIQEANGTESHYTVPFASVPNLVRPGQFKYAAGVGYFRSNENQDSPLIMQTEAFWGWQYGLTLYGGVQFSENHTGLAMGIGQNVGRLGAYSLDVTHAQSMLADSNRYSGDALRLRYNKLVNDYGTRFNLNLWFFSSDGFYELSDTTYKRMQGGNVDFITEADGSISTNYENVYDLALSRKSRNQVVLSQSMGDAGALSLSWDKQTYWKSDKSAESAQFAWSNTFGRVSYGVSYQRSTSLYDRKKDNIFAFSFSLPLGDPALSTRANYTLTNSDSSGSINNIGLNGYVPGQENLFYSASQRYSAQQQYGGDLALRYQGARGDYNLGYGYSKNARSLSYGMSGGVVLHEDGLTFSQPLGNTNILVKAEGASDVAIRSHRGVRTDSRGYAVIPYATPYRMNRVEMDVTTAGDSVELDNTMVSKTPTEGALVRATISTKVGMKAMFFIRHKNGVLPFGTIVSLNDKSTNSGIVGDEGSLYLSGLPQQGVLRAVWGTGNDKTCTARFKLDKKHHNPNTGLYSQELVCQ</sequence>
<feature type="chain" id="PRO_5006693762" evidence="10">
    <location>
        <begin position="22"/>
        <end position="844"/>
    </location>
</feature>
<dbReference type="InterPro" id="IPR000015">
    <property type="entry name" value="Fimb_usher"/>
</dbReference>
<dbReference type="Gene3D" id="3.10.20.410">
    <property type="match status" value="1"/>
</dbReference>
<keyword evidence="4" id="KW-1134">Transmembrane beta strand</keyword>
<keyword evidence="6" id="KW-0812">Transmembrane</keyword>
<dbReference type="InterPro" id="IPR042186">
    <property type="entry name" value="FimD_plug_dom"/>
</dbReference>
<dbReference type="InterPro" id="IPR025885">
    <property type="entry name" value="PapC_N"/>
</dbReference>
<feature type="domain" description="PapC-like C-terminal" evidence="11">
    <location>
        <begin position="765"/>
        <end position="826"/>
    </location>
</feature>
<dbReference type="Gene3D" id="2.60.40.3110">
    <property type="match status" value="1"/>
</dbReference>
<dbReference type="Gene3D" id="2.60.40.2610">
    <property type="entry name" value="Outer membrane usher protein FimD, plug domain"/>
    <property type="match status" value="1"/>
</dbReference>
<feature type="signal peptide" evidence="10">
    <location>
        <begin position="1"/>
        <end position="21"/>
    </location>
</feature>
<dbReference type="EMBL" id="CQAW01000001">
    <property type="protein sequence ID" value="CNG95512.1"/>
    <property type="molecule type" value="Genomic_DNA"/>
</dbReference>
<dbReference type="GO" id="GO:0009297">
    <property type="term" value="P:pilus assembly"/>
    <property type="evidence" value="ECO:0007669"/>
    <property type="project" value="InterPro"/>
</dbReference>
<protein>
    <submittedName>
        <fullName evidence="13">Fimbrial biogenesis outer membrane usher protein</fullName>
    </submittedName>
</protein>
<evidence type="ECO:0000256" key="3">
    <source>
        <dbReference type="ARBA" id="ARBA00022448"/>
    </source>
</evidence>
<dbReference type="PANTHER" id="PTHR30451">
    <property type="entry name" value="OUTER MEMBRANE USHER PROTEIN"/>
    <property type="match status" value="1"/>
</dbReference>
<evidence type="ECO:0000256" key="1">
    <source>
        <dbReference type="ARBA" id="ARBA00004571"/>
    </source>
</evidence>
<dbReference type="PANTHER" id="PTHR30451:SF21">
    <property type="entry name" value="FIMBRIAL USHER DOMAIN-CONTAINING PROTEIN YDET-RELATED"/>
    <property type="match status" value="1"/>
</dbReference>
<dbReference type="Pfam" id="PF13953">
    <property type="entry name" value="PapC_C"/>
    <property type="match status" value="1"/>
</dbReference>
<keyword evidence="7 10" id="KW-0732">Signal</keyword>
<dbReference type="InterPro" id="IPR037224">
    <property type="entry name" value="PapC_N_sf"/>
</dbReference>
<keyword evidence="5" id="KW-1029">Fimbrium biogenesis</keyword>
<proteinExistence type="inferred from homology"/>
<keyword evidence="8" id="KW-0472">Membrane</keyword>
<keyword evidence="3" id="KW-0813">Transport</keyword>
<evidence type="ECO:0000256" key="9">
    <source>
        <dbReference type="ARBA" id="ARBA00023237"/>
    </source>
</evidence>
<dbReference type="Pfam" id="PF13954">
    <property type="entry name" value="PapC_N"/>
    <property type="match status" value="1"/>
</dbReference>
<dbReference type="Proteomes" id="UP000041882">
    <property type="component" value="Unassembled WGS sequence"/>
</dbReference>
<reference evidence="14" key="1">
    <citation type="submission" date="2015-03" db="EMBL/GenBank/DDBJ databases">
        <authorList>
            <consortium name="Pathogen Informatics"/>
            <person name="Murphy D."/>
        </authorList>
    </citation>
    <scope>NUCLEOTIDE SEQUENCE [LARGE SCALE GENOMIC DNA]</scope>
    <source>
        <strain evidence="14">IP6945</strain>
    </source>
</reference>
<evidence type="ECO:0000259" key="12">
    <source>
        <dbReference type="Pfam" id="PF13954"/>
    </source>
</evidence>
<organism evidence="13 14">
    <name type="scientific">Yersinia thracica</name>
    <dbReference type="NCBI Taxonomy" id="2890319"/>
    <lineage>
        <taxon>Bacteria</taxon>
        <taxon>Pseudomonadati</taxon>
        <taxon>Pseudomonadota</taxon>
        <taxon>Gammaproteobacteria</taxon>
        <taxon>Enterobacterales</taxon>
        <taxon>Yersiniaceae</taxon>
        <taxon>Yersinia</taxon>
    </lineage>
</organism>
<dbReference type="GO" id="GO:0015473">
    <property type="term" value="F:fimbrial usher porin activity"/>
    <property type="evidence" value="ECO:0007669"/>
    <property type="project" value="InterPro"/>
</dbReference>
<evidence type="ECO:0000256" key="4">
    <source>
        <dbReference type="ARBA" id="ARBA00022452"/>
    </source>
</evidence>
<evidence type="ECO:0000259" key="11">
    <source>
        <dbReference type="Pfam" id="PF13953"/>
    </source>
</evidence>
<accession>A0A0T9NB18</accession>
<dbReference type="AlphaFoldDB" id="A0A0T9NB18"/>
<comment type="subcellular location">
    <subcellularLocation>
        <location evidence="1">Cell outer membrane</location>
        <topology evidence="1">Multi-pass membrane protein</topology>
    </subcellularLocation>
</comment>